<dbReference type="SMART" id="SM00647">
    <property type="entry name" value="IBR"/>
    <property type="match status" value="2"/>
</dbReference>
<dbReference type="InterPro" id="IPR044066">
    <property type="entry name" value="TRIAD_supradom"/>
</dbReference>
<protein>
    <recommendedName>
        <fullName evidence="2">RBR-type E3 ubiquitin transferase</fullName>
        <ecNumber evidence="2">2.3.2.31</ecNumber>
    </recommendedName>
</protein>
<dbReference type="PROSITE" id="PS50089">
    <property type="entry name" value="ZF_RING_2"/>
    <property type="match status" value="1"/>
</dbReference>
<feature type="compositionally biased region" description="Polar residues" evidence="10">
    <location>
        <begin position="1"/>
        <end position="10"/>
    </location>
</feature>
<reference evidence="14" key="1">
    <citation type="submission" date="2025-08" db="UniProtKB">
        <authorList>
            <consortium name="Ensembl"/>
        </authorList>
    </citation>
    <scope>IDENTIFICATION</scope>
</reference>
<feature type="compositionally biased region" description="Low complexity" evidence="10">
    <location>
        <begin position="577"/>
        <end position="596"/>
    </location>
</feature>
<dbReference type="InterPro" id="IPR001841">
    <property type="entry name" value="Znf_RING"/>
</dbReference>
<keyword evidence="7" id="KW-0833">Ubl conjugation pathway</keyword>
<feature type="compositionally biased region" description="Polar residues" evidence="10">
    <location>
        <begin position="43"/>
        <end position="54"/>
    </location>
</feature>
<feature type="compositionally biased region" description="Basic and acidic residues" evidence="10">
    <location>
        <begin position="605"/>
        <end position="617"/>
    </location>
</feature>
<evidence type="ECO:0000259" key="13">
    <source>
        <dbReference type="PROSITE" id="PS51873"/>
    </source>
</evidence>
<dbReference type="FunFam" id="1.20.120.1750:FF:000001">
    <property type="entry name" value="RBR-type E3 ubiquitin transferase"/>
    <property type="match status" value="1"/>
</dbReference>
<dbReference type="Gene3D" id="1.20.120.1750">
    <property type="match status" value="1"/>
</dbReference>
<keyword evidence="4" id="KW-0479">Metal-binding</keyword>
<evidence type="ECO:0000259" key="12">
    <source>
        <dbReference type="PROSITE" id="PS50089"/>
    </source>
</evidence>
<dbReference type="InterPro" id="IPR031127">
    <property type="entry name" value="E3_UB_ligase_RBR"/>
</dbReference>
<feature type="transmembrane region" description="Helical" evidence="11">
    <location>
        <begin position="347"/>
        <end position="379"/>
    </location>
</feature>
<dbReference type="Proteomes" id="UP000265120">
    <property type="component" value="Unassembled WGS sequence"/>
</dbReference>
<dbReference type="Gene3D" id="3.30.40.10">
    <property type="entry name" value="Zinc/RING finger domain, C3HC4 (zinc finger)"/>
    <property type="match status" value="1"/>
</dbReference>
<evidence type="ECO:0000256" key="5">
    <source>
        <dbReference type="ARBA" id="ARBA00022737"/>
    </source>
</evidence>
<evidence type="ECO:0000256" key="1">
    <source>
        <dbReference type="ARBA" id="ARBA00001798"/>
    </source>
</evidence>
<sequence length="637" mass="70010">MKRPKQQTGPLSFLNFFTRKPKSEPRPERPVEACPKEEVAITLTPSENPVQDINLTAEEGGESTASRAEREGEAAAQGAEDGAATAECVVEVSRGSTGVLSLSSSSQEQLLDEHLEECPLCLLSQPRCHFPRLTSCSHRSCSDCLRQYLRIEISESRVGIACPQCPETLAPLDVRAILDDQALLERFEEYHLRRFLAADPDTRWCPAPDCSYAVIAYGCAECPKLSCGREGCDTEFCYHCRQLWHPNQTCDQARRQRARHTSGGNDSSTLYVFNEEHGGDAEEIKPCPRCGAYIMKTNDGSCNRMNCTVCACQFCWLCMQEITDVHYLSPSGCTFWGKKPWSQTRKVLWQVGMLLGAPVVISLIAGIAIPVIIVGIPIYMGRKVHGRCKKNNISGSKHYLTVASGVMMSVFVSPVIAAVTVGVGVPLMLTYVYGVVPMSLCRNGWCRPQGEPPEMQKIQLEDLASYLLFSHVVSDHWTGQNNQALSDTSVQEVRVSIQEVGVLPSTSNTPPELDSYVRVDEAKRLQEYSQQDTPLDCEVAIIPDSQVSDSQTLPSRDGTNIEVKVEIETHPRGARQSSLSSILSSRSLSAESLGHSKAQSQDHLCASEERKDRGGEKQDDEGAGGGEGTPVFEKDDV</sequence>
<keyword evidence="3" id="KW-0808">Transferase</keyword>
<dbReference type="Pfam" id="PF01485">
    <property type="entry name" value="IBR"/>
    <property type="match status" value="2"/>
</dbReference>
<feature type="region of interest" description="Disordered" evidence="10">
    <location>
        <begin position="566"/>
        <end position="637"/>
    </location>
</feature>
<feature type="transmembrane region" description="Helical" evidence="11">
    <location>
        <begin position="400"/>
        <end position="433"/>
    </location>
</feature>
<dbReference type="SMART" id="SM00184">
    <property type="entry name" value="RING"/>
    <property type="match status" value="1"/>
</dbReference>
<comment type="catalytic activity">
    <reaction evidence="1">
        <text>[E2 ubiquitin-conjugating enzyme]-S-ubiquitinyl-L-cysteine + [acceptor protein]-L-lysine = [E2 ubiquitin-conjugating enzyme]-L-cysteine + [acceptor protein]-N(6)-ubiquitinyl-L-lysine.</text>
        <dbReference type="EC" id="2.3.2.31"/>
    </reaction>
</comment>
<dbReference type="STRING" id="244447.ENSCSEP00000021651"/>
<dbReference type="CDD" id="cd20355">
    <property type="entry name" value="Rcat_RBR_RNF19"/>
    <property type="match status" value="1"/>
</dbReference>
<evidence type="ECO:0000256" key="6">
    <source>
        <dbReference type="ARBA" id="ARBA00022771"/>
    </source>
</evidence>
<evidence type="ECO:0000256" key="4">
    <source>
        <dbReference type="ARBA" id="ARBA00022723"/>
    </source>
</evidence>
<keyword evidence="11" id="KW-1133">Transmembrane helix</keyword>
<dbReference type="GO" id="GO:0008270">
    <property type="term" value="F:zinc ion binding"/>
    <property type="evidence" value="ECO:0007669"/>
    <property type="project" value="UniProtKB-KW"/>
</dbReference>
<evidence type="ECO:0000256" key="8">
    <source>
        <dbReference type="ARBA" id="ARBA00022833"/>
    </source>
</evidence>
<dbReference type="SUPFAM" id="SSF57850">
    <property type="entry name" value="RING/U-box"/>
    <property type="match status" value="3"/>
</dbReference>
<evidence type="ECO:0000313" key="14">
    <source>
        <dbReference type="Ensembl" id="ENSCSEP00000021651.1"/>
    </source>
</evidence>
<accession>A0A3P8W7P1</accession>
<evidence type="ECO:0000256" key="10">
    <source>
        <dbReference type="SAM" id="MobiDB-lite"/>
    </source>
</evidence>
<dbReference type="GeneTree" id="ENSGT00940000165084"/>
<keyword evidence="11" id="KW-0812">Transmembrane</keyword>
<evidence type="ECO:0000256" key="9">
    <source>
        <dbReference type="PROSITE-ProRule" id="PRU00175"/>
    </source>
</evidence>
<organism evidence="14 15">
    <name type="scientific">Cynoglossus semilaevis</name>
    <name type="common">Tongue sole</name>
    <dbReference type="NCBI Taxonomy" id="244447"/>
    <lineage>
        <taxon>Eukaryota</taxon>
        <taxon>Metazoa</taxon>
        <taxon>Chordata</taxon>
        <taxon>Craniata</taxon>
        <taxon>Vertebrata</taxon>
        <taxon>Euteleostomi</taxon>
        <taxon>Actinopterygii</taxon>
        <taxon>Neopterygii</taxon>
        <taxon>Teleostei</taxon>
        <taxon>Neoteleostei</taxon>
        <taxon>Acanthomorphata</taxon>
        <taxon>Carangaria</taxon>
        <taxon>Pleuronectiformes</taxon>
        <taxon>Pleuronectoidei</taxon>
        <taxon>Cynoglossidae</taxon>
        <taxon>Cynoglossinae</taxon>
        <taxon>Cynoglossus</taxon>
    </lineage>
</organism>
<evidence type="ECO:0000256" key="3">
    <source>
        <dbReference type="ARBA" id="ARBA00022679"/>
    </source>
</evidence>
<keyword evidence="5" id="KW-0677">Repeat</keyword>
<name>A0A3P8W7P1_CYNSE</name>
<dbReference type="EC" id="2.3.2.31" evidence="2"/>
<keyword evidence="15" id="KW-1185">Reference proteome</keyword>
<dbReference type="InterPro" id="IPR002867">
    <property type="entry name" value="IBR_dom"/>
</dbReference>
<reference evidence="14" key="2">
    <citation type="submission" date="2025-09" db="UniProtKB">
        <authorList>
            <consortium name="Ensembl"/>
        </authorList>
    </citation>
    <scope>IDENTIFICATION</scope>
</reference>
<dbReference type="PROSITE" id="PS51873">
    <property type="entry name" value="TRIAD"/>
    <property type="match status" value="1"/>
</dbReference>
<dbReference type="OMA" id="FPVFETD"/>
<dbReference type="GO" id="GO:0061630">
    <property type="term" value="F:ubiquitin protein ligase activity"/>
    <property type="evidence" value="ECO:0007669"/>
    <property type="project" value="UniProtKB-EC"/>
</dbReference>
<dbReference type="GeneID" id="103398676"/>
<dbReference type="Ensembl" id="ENSCSET00000021928.1">
    <property type="protein sequence ID" value="ENSCSEP00000021651.1"/>
    <property type="gene ID" value="ENSCSEG00000013823.1"/>
</dbReference>
<dbReference type="InterPro" id="IPR013083">
    <property type="entry name" value="Znf_RING/FYVE/PHD"/>
</dbReference>
<dbReference type="KEGG" id="csem:103398676"/>
<feature type="domain" description="RING-type" evidence="13">
    <location>
        <begin position="114"/>
        <end position="337"/>
    </location>
</feature>
<evidence type="ECO:0000313" key="15">
    <source>
        <dbReference type="Proteomes" id="UP000265120"/>
    </source>
</evidence>
<evidence type="ECO:0000256" key="11">
    <source>
        <dbReference type="SAM" id="Phobius"/>
    </source>
</evidence>
<feature type="domain" description="RING-type" evidence="12">
    <location>
        <begin position="118"/>
        <end position="165"/>
    </location>
</feature>
<dbReference type="OrthoDB" id="1431934at2759"/>
<evidence type="ECO:0000256" key="7">
    <source>
        <dbReference type="ARBA" id="ARBA00022786"/>
    </source>
</evidence>
<keyword evidence="8" id="KW-0862">Zinc</keyword>
<proteinExistence type="predicted"/>
<dbReference type="PANTHER" id="PTHR11685">
    <property type="entry name" value="RBR FAMILY RING FINGER AND IBR DOMAIN-CONTAINING"/>
    <property type="match status" value="1"/>
</dbReference>
<evidence type="ECO:0000256" key="2">
    <source>
        <dbReference type="ARBA" id="ARBA00012251"/>
    </source>
</evidence>
<feature type="compositionally biased region" description="Basic and acidic residues" evidence="10">
    <location>
        <begin position="21"/>
        <end position="39"/>
    </location>
</feature>
<dbReference type="GO" id="GO:0016567">
    <property type="term" value="P:protein ubiquitination"/>
    <property type="evidence" value="ECO:0007669"/>
    <property type="project" value="InterPro"/>
</dbReference>
<keyword evidence="6 9" id="KW-0863">Zinc-finger</keyword>
<dbReference type="RefSeq" id="XP_016886330.1">
    <property type="nucleotide sequence ID" value="XM_017030841.2"/>
</dbReference>
<feature type="region of interest" description="Disordered" evidence="10">
    <location>
        <begin position="1"/>
        <end position="82"/>
    </location>
</feature>
<dbReference type="CDD" id="cd20338">
    <property type="entry name" value="BRcat_RBR_RNF19"/>
    <property type="match status" value="1"/>
</dbReference>
<dbReference type="FunFam" id="3.30.40.10:FF:000052">
    <property type="entry name" value="RBR-type E3 ubiquitin transferase"/>
    <property type="match status" value="1"/>
</dbReference>
<dbReference type="AlphaFoldDB" id="A0A3P8W7P1"/>
<keyword evidence="11" id="KW-0472">Membrane</keyword>
<dbReference type="InParanoid" id="A0A3P8W7P1"/>